<protein>
    <submittedName>
        <fullName evidence="1">Uncharacterized protein</fullName>
    </submittedName>
</protein>
<gene>
    <name evidence="1" type="ORF">H4F90_05565</name>
</gene>
<reference evidence="1 2" key="1">
    <citation type="submission" date="2020-08" db="EMBL/GenBank/DDBJ databases">
        <title>Aquariorum lacteus gen. nov., sp. nov., a new member of the family Comamonadaceae, isolated from freshwater aquarium.</title>
        <authorList>
            <person name="Chun S.-J."/>
        </authorList>
    </citation>
    <scope>NUCLEOTIDE SEQUENCE [LARGE SCALE GENOMIC DNA]</scope>
    <source>
        <strain evidence="1 2">SJAQ100</strain>
    </source>
</reference>
<evidence type="ECO:0000313" key="1">
    <source>
        <dbReference type="EMBL" id="MBB1161444.1"/>
    </source>
</evidence>
<organism evidence="1 2">
    <name type="scientific">Aquariibacter albus</name>
    <dbReference type="NCBI Taxonomy" id="2759899"/>
    <lineage>
        <taxon>Bacteria</taxon>
        <taxon>Pseudomonadati</taxon>
        <taxon>Pseudomonadota</taxon>
        <taxon>Betaproteobacteria</taxon>
        <taxon>Burkholderiales</taxon>
        <taxon>Sphaerotilaceae</taxon>
        <taxon>Aquariibacter</taxon>
    </lineage>
</organism>
<dbReference type="Proteomes" id="UP000586093">
    <property type="component" value="Unassembled WGS sequence"/>
</dbReference>
<keyword evidence="2" id="KW-1185">Reference proteome</keyword>
<dbReference type="RefSeq" id="WP_182662235.1">
    <property type="nucleotide sequence ID" value="NZ_JACIVI010000001.1"/>
</dbReference>
<proteinExistence type="predicted"/>
<dbReference type="EMBL" id="JACIVI010000001">
    <property type="protein sequence ID" value="MBB1161444.1"/>
    <property type="molecule type" value="Genomic_DNA"/>
</dbReference>
<name>A0A839HTW4_9BURK</name>
<comment type="caution">
    <text evidence="1">The sequence shown here is derived from an EMBL/GenBank/DDBJ whole genome shotgun (WGS) entry which is preliminary data.</text>
</comment>
<evidence type="ECO:0000313" key="2">
    <source>
        <dbReference type="Proteomes" id="UP000586093"/>
    </source>
</evidence>
<sequence>MFTTLISFLGGNAFRMLWGEISSWVGKRQEHAHEIERMRLQAELDAAQHVRNIESQRLQAKLGVQVIRVQAESEVETAEAHAWAAAAGSIGRRSGIGWVDAWNGIIRPLVATVCVVLWVLHVSRAGWVLDEQGWAILGAALGIYLADRTLTKRGK</sequence>
<dbReference type="AlphaFoldDB" id="A0A839HTW4"/>
<accession>A0A839HTW4</accession>